<feature type="binding site" evidence="17">
    <location>
        <position position="324"/>
    </location>
    <ligand>
        <name>(6S)-NADPHX</name>
        <dbReference type="ChEBI" id="CHEBI:64076"/>
    </ligand>
</feature>
<evidence type="ECO:0000256" key="16">
    <source>
        <dbReference type="ARBA" id="ARBA00049209"/>
    </source>
</evidence>
<reference evidence="22 23" key="1">
    <citation type="submission" date="2023-07" db="EMBL/GenBank/DDBJ databases">
        <title>Genomic Encyclopedia of Type Strains, Phase IV (KMG-IV): sequencing the most valuable type-strain genomes for metagenomic binning, comparative biology and taxonomic classification.</title>
        <authorList>
            <person name="Goeker M."/>
        </authorList>
    </citation>
    <scope>NUCLEOTIDE SEQUENCE [LARGE SCALE GENOMIC DNA]</scope>
    <source>
        <strain evidence="22 23">DSM 5896</strain>
    </source>
</reference>
<evidence type="ECO:0000256" key="12">
    <source>
        <dbReference type="ARBA" id="ARBA00023239"/>
    </source>
</evidence>
<dbReference type="InterPro" id="IPR004443">
    <property type="entry name" value="YjeF_N_dom"/>
</dbReference>
<dbReference type="InterPro" id="IPR036652">
    <property type="entry name" value="YjeF_N_dom_sf"/>
</dbReference>
<comment type="catalytic activity">
    <reaction evidence="1 18 19">
        <text>(6R)-NADHX = (6S)-NADHX</text>
        <dbReference type="Rhea" id="RHEA:32215"/>
        <dbReference type="ChEBI" id="CHEBI:64074"/>
        <dbReference type="ChEBI" id="CHEBI:64075"/>
        <dbReference type="EC" id="5.1.99.6"/>
    </reaction>
</comment>
<comment type="similarity">
    <text evidence="17">Belongs to the NnrD/CARKD family.</text>
</comment>
<dbReference type="Pfam" id="PF03853">
    <property type="entry name" value="YjeF_N"/>
    <property type="match status" value="1"/>
</dbReference>
<evidence type="ECO:0000256" key="13">
    <source>
        <dbReference type="ARBA" id="ARBA00023268"/>
    </source>
</evidence>
<dbReference type="PROSITE" id="PS51385">
    <property type="entry name" value="YJEF_N"/>
    <property type="match status" value="1"/>
</dbReference>
<dbReference type="Proteomes" id="UP001237448">
    <property type="component" value="Unassembled WGS sequence"/>
</dbReference>
<keyword evidence="10 17" id="KW-0520">NAD</keyword>
<evidence type="ECO:0000313" key="23">
    <source>
        <dbReference type="Proteomes" id="UP001237448"/>
    </source>
</evidence>
<feature type="binding site" evidence="18">
    <location>
        <position position="160"/>
    </location>
    <ligand>
        <name>(6S)-NADPHX</name>
        <dbReference type="ChEBI" id="CHEBI:64076"/>
    </ligand>
</feature>
<evidence type="ECO:0000256" key="9">
    <source>
        <dbReference type="ARBA" id="ARBA00022958"/>
    </source>
</evidence>
<feature type="binding site" evidence="17">
    <location>
        <position position="437"/>
    </location>
    <ligand>
        <name>(6S)-NADPHX</name>
        <dbReference type="ChEBI" id="CHEBI:64076"/>
    </ligand>
</feature>
<dbReference type="CDD" id="cd01171">
    <property type="entry name" value="YXKO-related"/>
    <property type="match status" value="1"/>
</dbReference>
<comment type="catalytic activity">
    <reaction evidence="15 17 19">
        <text>(6S)-NADHX + ADP = AMP + phosphate + NADH + H(+)</text>
        <dbReference type="Rhea" id="RHEA:32223"/>
        <dbReference type="ChEBI" id="CHEBI:15378"/>
        <dbReference type="ChEBI" id="CHEBI:43474"/>
        <dbReference type="ChEBI" id="CHEBI:57945"/>
        <dbReference type="ChEBI" id="CHEBI:64074"/>
        <dbReference type="ChEBI" id="CHEBI:456215"/>
        <dbReference type="ChEBI" id="CHEBI:456216"/>
        <dbReference type="EC" id="4.2.1.136"/>
    </reaction>
</comment>
<evidence type="ECO:0000256" key="1">
    <source>
        <dbReference type="ARBA" id="ARBA00000013"/>
    </source>
</evidence>
<dbReference type="HAMAP" id="MF_01966">
    <property type="entry name" value="NADHX_epimerase"/>
    <property type="match status" value="1"/>
</dbReference>
<dbReference type="InterPro" id="IPR030677">
    <property type="entry name" value="Nnr"/>
</dbReference>
<sequence>MDTPHEPGPHDVALLTPAEMGEADRQTMASGIAGPVLMEAAGRAVAEAVWSRWPKRPVAVLCGPGNNGGDGFVAARHLAAAGWPVRLALLGTRAALSGDAAHHAALWQGDIEPFVPEFLDGAGVVVDGIFGAGLVRPVEGAAAGMIEALKARKIPVCAIDVPSGLDGGTGEVRGAAAPAEVTVTFFRKKPGHLLFPGRALCGMVILADIGISAAVLRGIAPKTFENGPALWIGGYPWPALEGHKYQRGHALVLGGEDMTGAARLVARGALRAGAGLVTLAAPEPVWPIYAAALTSVIVRRFDGVAEFEALLSDTRKNAIAIGPGAGVTQATRHCAAAALATGRPVVLDADALTAFAQTPDALFEAVAGPCVLTPHDGEFARLFGLHGDKLHRARRAAEVSNAVVVLKGPDTVIAAPDGRAAINANAPPELATGGSGDVLTGFTVGLLAQGLDAFHAAAAAVWLHGEAAAAAGPGLIAEDLPDLLPPVLRRLRRLPA</sequence>
<evidence type="ECO:0000256" key="17">
    <source>
        <dbReference type="HAMAP-Rule" id="MF_01965"/>
    </source>
</evidence>
<feature type="binding site" evidence="17">
    <location>
        <position position="436"/>
    </location>
    <ligand>
        <name>AMP</name>
        <dbReference type="ChEBI" id="CHEBI:456215"/>
    </ligand>
</feature>
<dbReference type="EMBL" id="JAUSVK010000001">
    <property type="protein sequence ID" value="MDQ0391147.1"/>
    <property type="molecule type" value="Genomic_DNA"/>
</dbReference>
<dbReference type="EC" id="4.2.1.136" evidence="19"/>
<feature type="binding site" evidence="17">
    <location>
        <begin position="407"/>
        <end position="411"/>
    </location>
    <ligand>
        <name>AMP</name>
        <dbReference type="ChEBI" id="CHEBI:456215"/>
    </ligand>
</feature>
<feature type="binding site" evidence="17">
    <location>
        <position position="375"/>
    </location>
    <ligand>
        <name>(6S)-NADPHX</name>
        <dbReference type="ChEBI" id="CHEBI:64076"/>
    </ligand>
</feature>
<evidence type="ECO:0000259" key="21">
    <source>
        <dbReference type="PROSITE" id="PS51385"/>
    </source>
</evidence>
<evidence type="ECO:0000256" key="5">
    <source>
        <dbReference type="ARBA" id="ARBA00022723"/>
    </source>
</evidence>
<keyword evidence="5 18" id="KW-0479">Metal-binding</keyword>
<comment type="similarity">
    <text evidence="4 19">In the C-terminal section; belongs to the NnrD/CARKD family.</text>
</comment>
<feature type="binding site" evidence="18">
    <location>
        <begin position="131"/>
        <end position="137"/>
    </location>
    <ligand>
        <name>(6S)-NADPHX</name>
        <dbReference type="ChEBI" id="CHEBI:64076"/>
    </ligand>
</feature>
<feature type="binding site" evidence="18">
    <location>
        <begin position="66"/>
        <end position="70"/>
    </location>
    <ligand>
        <name>(6S)-NADPHX</name>
        <dbReference type="ChEBI" id="CHEBI:64076"/>
    </ligand>
</feature>
<dbReference type="HAMAP" id="MF_01965">
    <property type="entry name" value="NADHX_dehydratase"/>
    <property type="match status" value="1"/>
</dbReference>
<keyword evidence="23" id="KW-1185">Reference proteome</keyword>
<evidence type="ECO:0000256" key="14">
    <source>
        <dbReference type="ARBA" id="ARBA00025153"/>
    </source>
</evidence>
<keyword evidence="7 17" id="KW-0067">ATP-binding</keyword>
<proteinExistence type="inferred from homology"/>
<name>A0ABU0F968_9HYPH</name>
<feature type="binding site" evidence="17">
    <location>
        <position position="261"/>
    </location>
    <ligand>
        <name>(6S)-NADPHX</name>
        <dbReference type="ChEBI" id="CHEBI:64076"/>
    </ligand>
</feature>
<dbReference type="EC" id="5.1.99.6" evidence="19"/>
<evidence type="ECO:0000256" key="10">
    <source>
        <dbReference type="ARBA" id="ARBA00023027"/>
    </source>
</evidence>
<evidence type="ECO:0000256" key="3">
    <source>
        <dbReference type="ARBA" id="ARBA00006001"/>
    </source>
</evidence>
<gene>
    <name evidence="17" type="primary">nnrD</name>
    <name evidence="18" type="synonym">nnrE</name>
    <name evidence="22" type="ORF">J3R73_000939</name>
</gene>
<dbReference type="SUPFAM" id="SSF53613">
    <property type="entry name" value="Ribokinase-like"/>
    <property type="match status" value="1"/>
</dbReference>
<dbReference type="PANTHER" id="PTHR12592">
    <property type="entry name" value="ATP-DEPENDENT (S)-NAD(P)H-HYDRATE DEHYDRATASE FAMILY MEMBER"/>
    <property type="match status" value="1"/>
</dbReference>
<comment type="catalytic activity">
    <reaction evidence="2 18 19">
        <text>(6R)-NADPHX = (6S)-NADPHX</text>
        <dbReference type="Rhea" id="RHEA:32227"/>
        <dbReference type="ChEBI" id="CHEBI:64076"/>
        <dbReference type="ChEBI" id="CHEBI:64077"/>
        <dbReference type="EC" id="5.1.99.6"/>
    </reaction>
</comment>
<comment type="subunit">
    <text evidence="17">Homotetramer.</text>
</comment>
<evidence type="ECO:0000256" key="19">
    <source>
        <dbReference type="PIRNR" id="PIRNR017184"/>
    </source>
</evidence>
<dbReference type="RefSeq" id="WP_307423014.1">
    <property type="nucleotide sequence ID" value="NZ_JAUSVK010000001.1"/>
</dbReference>
<keyword evidence="13" id="KW-0511">Multifunctional enzyme</keyword>
<dbReference type="NCBIfam" id="TIGR00197">
    <property type="entry name" value="yjeF_nterm"/>
    <property type="match status" value="1"/>
</dbReference>
<comment type="catalytic activity">
    <reaction evidence="16 17 19">
        <text>(6S)-NADPHX + ADP = AMP + phosphate + NADPH + H(+)</text>
        <dbReference type="Rhea" id="RHEA:32235"/>
        <dbReference type="ChEBI" id="CHEBI:15378"/>
        <dbReference type="ChEBI" id="CHEBI:43474"/>
        <dbReference type="ChEBI" id="CHEBI:57783"/>
        <dbReference type="ChEBI" id="CHEBI:64076"/>
        <dbReference type="ChEBI" id="CHEBI:456215"/>
        <dbReference type="ChEBI" id="CHEBI:456216"/>
        <dbReference type="EC" id="4.2.1.136"/>
    </reaction>
</comment>
<dbReference type="PANTHER" id="PTHR12592:SF0">
    <property type="entry name" value="ATP-DEPENDENT (S)-NAD(P)H-HYDRATE DEHYDRATASE"/>
    <property type="match status" value="1"/>
</dbReference>
<comment type="function">
    <text evidence="17">Catalyzes the dehydration of the S-form of NAD(P)HX at the expense of ADP, which is converted to AMP. Together with NAD(P)HX epimerase, which catalyzes the epimerization of the S- and R-forms, the enzyme allows the repair of both epimers of NAD(P)HX, a damaged form of NAD(P)H that is a result of enzymatic or heat-dependent hydration.</text>
</comment>
<keyword evidence="6 17" id="KW-0547">Nucleotide-binding</keyword>
<feature type="binding site" evidence="18">
    <location>
        <position position="127"/>
    </location>
    <ligand>
        <name>K(+)</name>
        <dbReference type="ChEBI" id="CHEBI:29103"/>
    </ligand>
</feature>
<dbReference type="Gene3D" id="3.40.50.10260">
    <property type="entry name" value="YjeF N-terminal domain"/>
    <property type="match status" value="1"/>
</dbReference>
<evidence type="ECO:0000256" key="2">
    <source>
        <dbReference type="ARBA" id="ARBA00000909"/>
    </source>
</evidence>
<evidence type="ECO:0000313" key="22">
    <source>
        <dbReference type="EMBL" id="MDQ0391147.1"/>
    </source>
</evidence>
<feature type="domain" description="YjeF N-terminal" evidence="21">
    <location>
        <begin position="20"/>
        <end position="217"/>
    </location>
</feature>
<dbReference type="NCBIfam" id="TIGR00196">
    <property type="entry name" value="yjeF_cterm"/>
    <property type="match status" value="1"/>
</dbReference>
<accession>A0ABU0F968</accession>
<evidence type="ECO:0000256" key="8">
    <source>
        <dbReference type="ARBA" id="ARBA00022857"/>
    </source>
</evidence>
<comment type="cofactor">
    <cofactor evidence="17">
        <name>Mg(2+)</name>
        <dbReference type="ChEBI" id="CHEBI:18420"/>
    </cofactor>
</comment>
<comment type="function">
    <text evidence="14 19">Bifunctional enzyme that catalyzes the epimerization of the S- and R-forms of NAD(P)HX and the dehydration of the S-form of NAD(P)HX at the expense of ADP, which is converted to AMP. This allows the repair of both epimers of NAD(P)HX, a damaged form of NAD(P)H that is a result of enzymatic or heat-dependent hydration.</text>
</comment>
<evidence type="ECO:0000259" key="20">
    <source>
        <dbReference type="PROSITE" id="PS51383"/>
    </source>
</evidence>
<dbReference type="PIRSF" id="PIRSF017184">
    <property type="entry name" value="Nnr"/>
    <property type="match status" value="1"/>
</dbReference>
<evidence type="ECO:0000256" key="15">
    <source>
        <dbReference type="ARBA" id="ARBA00048238"/>
    </source>
</evidence>
<feature type="binding site" evidence="18">
    <location>
        <position position="67"/>
    </location>
    <ligand>
        <name>K(+)</name>
        <dbReference type="ChEBI" id="CHEBI:29103"/>
    </ligand>
</feature>
<keyword evidence="9 18" id="KW-0630">Potassium</keyword>
<dbReference type="Pfam" id="PF01256">
    <property type="entry name" value="Carb_kinase"/>
    <property type="match status" value="1"/>
</dbReference>
<evidence type="ECO:0000256" key="11">
    <source>
        <dbReference type="ARBA" id="ARBA00023235"/>
    </source>
</evidence>
<feature type="binding site" evidence="18">
    <location>
        <position position="163"/>
    </location>
    <ligand>
        <name>K(+)</name>
        <dbReference type="ChEBI" id="CHEBI:29103"/>
    </ligand>
</feature>
<protein>
    <recommendedName>
        <fullName evidence="19">Bifunctional NAD(P)H-hydrate repair enzyme</fullName>
    </recommendedName>
    <alternativeName>
        <fullName evidence="19">Nicotinamide nucleotide repair protein</fullName>
    </alternativeName>
    <domain>
        <recommendedName>
            <fullName evidence="19">ADP-dependent (S)-NAD(P)H-hydrate dehydratase</fullName>
            <ecNumber evidence="19">4.2.1.136</ecNumber>
        </recommendedName>
        <alternativeName>
            <fullName evidence="19">ADP-dependent NAD(P)HX dehydratase</fullName>
        </alternativeName>
    </domain>
    <domain>
        <recommendedName>
            <fullName evidence="19">NAD(P)H-hydrate epimerase</fullName>
            <ecNumber evidence="19">5.1.99.6</ecNumber>
        </recommendedName>
    </domain>
</protein>
<evidence type="ECO:0000256" key="18">
    <source>
        <dbReference type="HAMAP-Rule" id="MF_01966"/>
    </source>
</evidence>
<keyword evidence="12 17" id="KW-0456">Lyase</keyword>
<dbReference type="GO" id="GO:0052856">
    <property type="term" value="F:NAD(P)HX epimerase activity"/>
    <property type="evidence" value="ECO:0007669"/>
    <property type="project" value="UniProtKB-EC"/>
</dbReference>
<comment type="cofactor">
    <cofactor evidence="18 19">
        <name>K(+)</name>
        <dbReference type="ChEBI" id="CHEBI:29103"/>
    </cofactor>
    <text evidence="18 19">Binds 1 potassium ion per subunit.</text>
</comment>
<keyword evidence="8 17" id="KW-0521">NADP</keyword>
<evidence type="ECO:0000256" key="7">
    <source>
        <dbReference type="ARBA" id="ARBA00022840"/>
    </source>
</evidence>
<comment type="similarity">
    <text evidence="3 19">In the N-terminal section; belongs to the NnrE/AIBP family.</text>
</comment>
<comment type="function">
    <text evidence="18">Catalyzes the epimerization of the S- and R-forms of NAD(P)HX, a damaged form of NAD(P)H that is a result of enzymatic or heat-dependent hydration. This is a prerequisite for the S-specific NAD(P)H-hydrate dehydratase to allow the repair of both epimers of NAD(P)HX.</text>
</comment>
<comment type="caution">
    <text evidence="18">Lacks conserved residue(s) required for the propagation of feature annotation.</text>
</comment>
<dbReference type="SUPFAM" id="SSF64153">
    <property type="entry name" value="YjeF N-terminal domain-like"/>
    <property type="match status" value="1"/>
</dbReference>
<feature type="domain" description="YjeF C-terminal" evidence="20">
    <location>
        <begin position="227"/>
        <end position="491"/>
    </location>
</feature>
<organism evidence="22 23">
    <name type="scientific">Labrys monachus</name>
    <dbReference type="NCBI Taxonomy" id="217067"/>
    <lineage>
        <taxon>Bacteria</taxon>
        <taxon>Pseudomonadati</taxon>
        <taxon>Pseudomonadota</taxon>
        <taxon>Alphaproteobacteria</taxon>
        <taxon>Hyphomicrobiales</taxon>
        <taxon>Xanthobacteraceae</taxon>
        <taxon>Labrys</taxon>
    </lineage>
</organism>
<dbReference type="InterPro" id="IPR000631">
    <property type="entry name" value="CARKD"/>
</dbReference>
<evidence type="ECO:0000256" key="4">
    <source>
        <dbReference type="ARBA" id="ARBA00009524"/>
    </source>
</evidence>
<comment type="caution">
    <text evidence="22">The sequence shown here is derived from an EMBL/GenBank/DDBJ whole genome shotgun (WGS) entry which is preliminary data.</text>
</comment>
<dbReference type="InterPro" id="IPR029056">
    <property type="entry name" value="Ribokinase-like"/>
</dbReference>
<comment type="similarity">
    <text evidence="18">Belongs to the NnrE/AIBP family.</text>
</comment>
<keyword evidence="11 18" id="KW-0413">Isomerase</keyword>
<dbReference type="Gene3D" id="3.40.1190.20">
    <property type="match status" value="1"/>
</dbReference>
<dbReference type="PROSITE" id="PS51383">
    <property type="entry name" value="YJEF_C_3"/>
    <property type="match status" value="1"/>
</dbReference>
<evidence type="ECO:0000256" key="6">
    <source>
        <dbReference type="ARBA" id="ARBA00022741"/>
    </source>
</evidence>